<dbReference type="Pfam" id="PF25954">
    <property type="entry name" value="Beta-barrel_RND_2"/>
    <property type="match status" value="1"/>
</dbReference>
<keyword evidence="7" id="KW-1185">Reference proteome</keyword>
<dbReference type="GO" id="GO:1990281">
    <property type="term" value="C:efflux pump complex"/>
    <property type="evidence" value="ECO:0007669"/>
    <property type="project" value="TreeGrafter"/>
</dbReference>
<evidence type="ECO:0000313" key="6">
    <source>
        <dbReference type="EMBL" id="OUM71787.1"/>
    </source>
</evidence>
<evidence type="ECO:0000313" key="7">
    <source>
        <dbReference type="Proteomes" id="UP000195440"/>
    </source>
</evidence>
<dbReference type="EMBL" id="LOHF01000023">
    <property type="protein sequence ID" value="OUM71787.1"/>
    <property type="molecule type" value="Genomic_DNA"/>
</dbReference>
<dbReference type="RefSeq" id="WP_274521401.1">
    <property type="nucleotide sequence ID" value="NZ_JBJGBV010000021.1"/>
</dbReference>
<keyword evidence="2 3" id="KW-0175">Coiled coil</keyword>
<dbReference type="GO" id="GO:0015562">
    <property type="term" value="F:efflux transmembrane transporter activity"/>
    <property type="evidence" value="ECO:0007669"/>
    <property type="project" value="TreeGrafter"/>
</dbReference>
<dbReference type="PANTHER" id="PTHR30469">
    <property type="entry name" value="MULTIDRUG RESISTANCE PROTEIN MDTA"/>
    <property type="match status" value="1"/>
</dbReference>
<dbReference type="InterPro" id="IPR058625">
    <property type="entry name" value="MdtA-like_BSH"/>
</dbReference>
<proteinExistence type="inferred from homology"/>
<feature type="domain" description="CusB-like beta-barrel" evidence="5">
    <location>
        <begin position="214"/>
        <end position="286"/>
    </location>
</feature>
<dbReference type="PANTHER" id="PTHR30469:SF15">
    <property type="entry name" value="HLYD FAMILY OF SECRETION PROTEINS"/>
    <property type="match status" value="1"/>
</dbReference>
<name>A0A1Y3NW58_9PSED</name>
<dbReference type="InterPro" id="IPR006143">
    <property type="entry name" value="RND_pump_MFP"/>
</dbReference>
<dbReference type="Gene3D" id="1.10.287.470">
    <property type="entry name" value="Helix hairpin bin"/>
    <property type="match status" value="1"/>
</dbReference>
<evidence type="ECO:0000259" key="4">
    <source>
        <dbReference type="Pfam" id="PF25917"/>
    </source>
</evidence>
<comment type="caution">
    <text evidence="6">The sequence shown here is derived from an EMBL/GenBank/DDBJ whole genome shotgun (WGS) entry which is preliminary data.</text>
</comment>
<feature type="coiled-coil region" evidence="3">
    <location>
        <begin position="100"/>
        <end position="135"/>
    </location>
</feature>
<dbReference type="PROSITE" id="PS51257">
    <property type="entry name" value="PROKAR_LIPOPROTEIN"/>
    <property type="match status" value="1"/>
</dbReference>
<reference evidence="6 7" key="1">
    <citation type="journal article" date="2017" name="Syst. Appl. Microbiol.">
        <title>Pseudomonas caspiana sp. nov., a citrus pathogen in the Pseudomonas syringae phylogenetic group.</title>
        <authorList>
            <person name="Busquets A."/>
            <person name="Gomila M."/>
            <person name="Beiki F."/>
            <person name="Mulet M."/>
            <person name="Rahimian H."/>
            <person name="Garcia-Valdes E."/>
            <person name="Lalucat J."/>
        </authorList>
    </citation>
    <scope>NUCLEOTIDE SEQUENCE [LARGE SCALE GENOMIC DNA]</scope>
    <source>
        <strain evidence="6 7">FBF102</strain>
    </source>
</reference>
<dbReference type="InterPro" id="IPR058792">
    <property type="entry name" value="Beta-barrel_RND_2"/>
</dbReference>
<comment type="similarity">
    <text evidence="1">Belongs to the membrane fusion protein (MFP) (TC 8.A.1) family.</text>
</comment>
<feature type="domain" description="Multidrug resistance protein MdtA-like barrel-sandwich hybrid" evidence="4">
    <location>
        <begin position="66"/>
        <end position="200"/>
    </location>
</feature>
<evidence type="ECO:0000256" key="1">
    <source>
        <dbReference type="ARBA" id="ARBA00009477"/>
    </source>
</evidence>
<gene>
    <name evidence="6" type="ORF">AUC60_21840</name>
</gene>
<dbReference type="Gene3D" id="2.40.30.170">
    <property type="match status" value="1"/>
</dbReference>
<evidence type="ECO:0000256" key="3">
    <source>
        <dbReference type="SAM" id="Coils"/>
    </source>
</evidence>
<dbReference type="NCBIfam" id="TIGR01730">
    <property type="entry name" value="RND_mfp"/>
    <property type="match status" value="1"/>
</dbReference>
<dbReference type="AlphaFoldDB" id="A0A1Y3NW58"/>
<evidence type="ECO:0000259" key="5">
    <source>
        <dbReference type="Pfam" id="PF25954"/>
    </source>
</evidence>
<dbReference type="Proteomes" id="UP000195440">
    <property type="component" value="Unassembled WGS sequence"/>
</dbReference>
<organism evidence="6 7">
    <name type="scientific">Pseudomonas caspiana</name>
    <dbReference type="NCBI Taxonomy" id="1451454"/>
    <lineage>
        <taxon>Bacteria</taxon>
        <taxon>Pseudomonadati</taxon>
        <taxon>Pseudomonadota</taxon>
        <taxon>Gammaproteobacteria</taxon>
        <taxon>Pseudomonadales</taxon>
        <taxon>Pseudomonadaceae</taxon>
        <taxon>Pseudomonas</taxon>
    </lineage>
</organism>
<evidence type="ECO:0000256" key="2">
    <source>
        <dbReference type="ARBA" id="ARBA00023054"/>
    </source>
</evidence>
<dbReference type="Pfam" id="PF25917">
    <property type="entry name" value="BSH_RND"/>
    <property type="match status" value="1"/>
</dbReference>
<dbReference type="Gene3D" id="2.40.420.20">
    <property type="match status" value="1"/>
</dbReference>
<dbReference type="Gene3D" id="2.40.50.100">
    <property type="match status" value="1"/>
</dbReference>
<accession>A0A1Y3NW58</accession>
<protein>
    <submittedName>
        <fullName evidence="6">Hemolysin D</fullName>
    </submittedName>
</protein>
<sequence length="366" mass="40187">MKVAALRIVLNCKFWLFCILFMMVSGCRDKPLREVVERPVLFVEMVDAQQQVHGRFAGSIQPRYEVALGFRVAGRIATRQVEIGDRVRRGDLLATLEPSAQQNQLRARQAELNKARAARQQLGDEQRRYQQLIERGVGAQARLDQLSSDVQTQSAVLSQALNALQQANDQVSYTRLLAEFDGVVTDWQGEVGQVVATGHPVVSLARLESREAVVDLPLELIAALDGSTHIQVVSQLNPQAVVVAHVRQLSPQIDPATRTQRVRLTLASVPDSFRLGSTVTVDISSATESSRELPGSAVLERDGQMQVWVIDPQSATLNARNVTIVARQGSTVRVQGELRGGDKVVIAGVNGLKPGQKIRMDREVSL</sequence>
<dbReference type="SUPFAM" id="SSF111369">
    <property type="entry name" value="HlyD-like secretion proteins"/>
    <property type="match status" value="1"/>
</dbReference>